<organism evidence="1">
    <name type="scientific">Siphoviridae sp. ct6d71</name>
    <dbReference type="NCBI Taxonomy" id="2826298"/>
    <lineage>
        <taxon>Viruses</taxon>
        <taxon>Duplodnaviria</taxon>
        <taxon>Heunggongvirae</taxon>
        <taxon>Uroviricota</taxon>
        <taxon>Caudoviricetes</taxon>
    </lineage>
</organism>
<dbReference type="EMBL" id="BK015797">
    <property type="protein sequence ID" value="DAE25445.1"/>
    <property type="molecule type" value="Genomic_DNA"/>
</dbReference>
<protein>
    <submittedName>
        <fullName evidence="1">Uncharacterized protein</fullName>
    </submittedName>
</protein>
<proteinExistence type="predicted"/>
<evidence type="ECO:0000313" key="1">
    <source>
        <dbReference type="EMBL" id="DAE25445.1"/>
    </source>
</evidence>
<reference evidence="1" key="1">
    <citation type="journal article" date="2021" name="Proc. Natl. Acad. Sci. U.S.A.">
        <title>A Catalog of Tens of Thousands of Viruses from Human Metagenomes Reveals Hidden Associations with Chronic Diseases.</title>
        <authorList>
            <person name="Tisza M.J."/>
            <person name="Buck C.B."/>
        </authorList>
    </citation>
    <scope>NUCLEOTIDE SEQUENCE</scope>
    <source>
        <strain evidence="1">Ct6d71</strain>
    </source>
</reference>
<accession>A0A8S5R395</accession>
<name>A0A8S5R395_9CAUD</name>
<sequence>MWYESLFQIKKSIILRLVYIKQKDLRKILIEGFNIVFQKLRVSVKNIKKSILIVLSKLLKFWRMRYNGK</sequence>